<feature type="region of interest" description="Disordered" evidence="7">
    <location>
        <begin position="1"/>
        <end position="30"/>
    </location>
</feature>
<evidence type="ECO:0000313" key="10">
    <source>
        <dbReference type="Proteomes" id="UP000028045"/>
    </source>
</evidence>
<dbReference type="OrthoDB" id="999962at2759"/>
<feature type="transmembrane region" description="Helical" evidence="8">
    <location>
        <begin position="111"/>
        <end position="129"/>
    </location>
</feature>
<dbReference type="PANTHER" id="PTHR10778">
    <property type="entry name" value="SOLUTE CARRIER FAMILY 35 MEMBER B"/>
    <property type="match status" value="1"/>
</dbReference>
<dbReference type="GO" id="GO:0005789">
    <property type="term" value="C:endoplasmic reticulum membrane"/>
    <property type="evidence" value="ECO:0007669"/>
    <property type="project" value="TreeGrafter"/>
</dbReference>
<evidence type="ECO:0000256" key="5">
    <source>
        <dbReference type="ARBA" id="ARBA00022989"/>
    </source>
</evidence>
<evidence type="ECO:0000256" key="3">
    <source>
        <dbReference type="ARBA" id="ARBA00022597"/>
    </source>
</evidence>
<dbReference type="AlphaFoldDB" id="A0A084AI46"/>
<keyword evidence="4 8" id="KW-0812">Transmembrane</keyword>
<evidence type="ECO:0000256" key="7">
    <source>
        <dbReference type="SAM" id="MobiDB-lite"/>
    </source>
</evidence>
<proteinExistence type="predicted"/>
<dbReference type="InterPro" id="IPR037185">
    <property type="entry name" value="EmrE-like"/>
</dbReference>
<evidence type="ECO:0000313" key="9">
    <source>
        <dbReference type="EMBL" id="KEY64975.1"/>
    </source>
</evidence>
<dbReference type="GO" id="GO:0000139">
    <property type="term" value="C:Golgi membrane"/>
    <property type="evidence" value="ECO:0007669"/>
    <property type="project" value="TreeGrafter"/>
</dbReference>
<comment type="subcellular location">
    <subcellularLocation>
        <location evidence="1">Endomembrane system</location>
        <topology evidence="1">Multi-pass membrane protein</topology>
    </subcellularLocation>
</comment>
<dbReference type="EMBL" id="KL648719">
    <property type="protein sequence ID" value="KEY64975.1"/>
    <property type="molecule type" value="Genomic_DNA"/>
</dbReference>
<reference evidence="9 10" key="1">
    <citation type="journal article" date="2014" name="BMC Genomics">
        <title>Comparative genome sequencing reveals chemotype-specific gene clusters in the toxigenic black mold Stachybotrys.</title>
        <authorList>
            <person name="Semeiks J."/>
            <person name="Borek D."/>
            <person name="Otwinowski Z."/>
            <person name="Grishin N.V."/>
        </authorList>
    </citation>
    <scope>NUCLEOTIDE SEQUENCE [LARGE SCALE GENOMIC DNA]</scope>
    <source>
        <strain evidence="10">CBS 109288 / IBT 7711</strain>
    </source>
</reference>
<feature type="transmembrane region" description="Helical" evidence="8">
    <location>
        <begin position="135"/>
        <end position="156"/>
    </location>
</feature>
<dbReference type="Pfam" id="PF08449">
    <property type="entry name" value="UAA"/>
    <property type="match status" value="1"/>
</dbReference>
<feature type="transmembrane region" description="Helical" evidence="8">
    <location>
        <begin position="163"/>
        <end position="181"/>
    </location>
</feature>
<evidence type="ECO:0000256" key="1">
    <source>
        <dbReference type="ARBA" id="ARBA00004127"/>
    </source>
</evidence>
<dbReference type="GO" id="GO:0005462">
    <property type="term" value="F:UDP-N-acetylglucosamine transmembrane transporter activity"/>
    <property type="evidence" value="ECO:0007669"/>
    <property type="project" value="TreeGrafter"/>
</dbReference>
<protein>
    <recommendedName>
        <fullName evidence="11">Sugar phosphate transporter domain-containing protein</fullName>
    </recommendedName>
</protein>
<keyword evidence="2" id="KW-0813">Transport</keyword>
<feature type="transmembrane region" description="Helical" evidence="8">
    <location>
        <begin position="201"/>
        <end position="220"/>
    </location>
</feature>
<keyword evidence="6 8" id="KW-0472">Membrane</keyword>
<dbReference type="HOGENOM" id="CLU_033007_0_0_1"/>
<evidence type="ECO:0000256" key="2">
    <source>
        <dbReference type="ARBA" id="ARBA00022448"/>
    </source>
</evidence>
<dbReference type="PANTHER" id="PTHR10778:SF4">
    <property type="entry name" value="NUCLEOTIDE SUGAR TRANSPORTER SLC35B4"/>
    <property type="match status" value="1"/>
</dbReference>
<dbReference type="NCBIfam" id="TIGR00803">
    <property type="entry name" value="nst"/>
    <property type="match status" value="1"/>
</dbReference>
<evidence type="ECO:0008006" key="11">
    <source>
        <dbReference type="Google" id="ProtNLM"/>
    </source>
</evidence>
<name>A0A084AI46_STACB</name>
<dbReference type="Proteomes" id="UP000028045">
    <property type="component" value="Unassembled WGS sequence"/>
</dbReference>
<evidence type="ECO:0000256" key="6">
    <source>
        <dbReference type="ARBA" id="ARBA00023136"/>
    </source>
</evidence>
<keyword evidence="3" id="KW-0762">Sugar transport</keyword>
<evidence type="ECO:0000256" key="8">
    <source>
        <dbReference type="SAM" id="Phobius"/>
    </source>
</evidence>
<evidence type="ECO:0000256" key="4">
    <source>
        <dbReference type="ARBA" id="ARBA00022692"/>
    </source>
</evidence>
<dbReference type="SUPFAM" id="SSF103481">
    <property type="entry name" value="Multidrug resistance efflux transporter EmrE"/>
    <property type="match status" value="1"/>
</dbReference>
<keyword evidence="10" id="KW-1185">Reference proteome</keyword>
<keyword evidence="5 8" id="KW-1133">Transmembrane helix</keyword>
<sequence length="376" mass="40708">MATKQRNGDAVKSTAPPAHTTKSDATSTTRQLALETGPSLIVVTVILGLIFGGCCSNVFALEAIVNFEPTSGTLLTFVQFLFVAIIGYVAQFDKTRPPYFIAPNKVPLTRWLLNIVLFFSINMLNNHAFSYDISVPVHIILRSGGSISTIAVGYLYGRRYSRIQVVSVFLLTIGIILAAWSDAQAKGESTNDSRPAFGTGLVILAVAQVLSALMGLYTDMTYEKYGPQWKENLFYTHILSLPLFLPFAPAMLQSLRQLTDSPPLDLPAPLDAFSGVVRIPRQLLYLVTNVLTQYACIRGVNLLAATTSSLTVTIVLSIRKLASLLLSIWLFGNSLPTGTLVGAVIVFGAGGLYSLDSKPRKTQQPGTAAVSDKKRD</sequence>
<accession>A0A084AI46</accession>
<dbReference type="InterPro" id="IPR013657">
    <property type="entry name" value="SCL35B1-4/HUT1"/>
</dbReference>
<gene>
    <name evidence="9" type="ORF">S7711_08215</name>
</gene>
<dbReference type="GO" id="GO:0005464">
    <property type="term" value="F:UDP-xylose transmembrane transporter activity"/>
    <property type="evidence" value="ECO:0007669"/>
    <property type="project" value="TreeGrafter"/>
</dbReference>
<feature type="transmembrane region" description="Helical" evidence="8">
    <location>
        <begin position="72"/>
        <end position="90"/>
    </location>
</feature>
<organism evidence="9 10">
    <name type="scientific">Stachybotrys chartarum (strain CBS 109288 / IBT 7711)</name>
    <name type="common">Toxic black mold</name>
    <name type="synonym">Stilbospora chartarum</name>
    <dbReference type="NCBI Taxonomy" id="1280523"/>
    <lineage>
        <taxon>Eukaryota</taxon>
        <taxon>Fungi</taxon>
        <taxon>Dikarya</taxon>
        <taxon>Ascomycota</taxon>
        <taxon>Pezizomycotina</taxon>
        <taxon>Sordariomycetes</taxon>
        <taxon>Hypocreomycetidae</taxon>
        <taxon>Hypocreales</taxon>
        <taxon>Stachybotryaceae</taxon>
        <taxon>Stachybotrys</taxon>
    </lineage>
</organism>
<feature type="transmembrane region" description="Helical" evidence="8">
    <location>
        <begin position="232"/>
        <end position="252"/>
    </location>
</feature>
<feature type="transmembrane region" description="Helical" evidence="8">
    <location>
        <begin position="40"/>
        <end position="60"/>
    </location>
</feature>